<feature type="non-terminal residue" evidence="2">
    <location>
        <position position="166"/>
    </location>
</feature>
<protein>
    <submittedName>
        <fullName evidence="2">Uncharacterized protein</fullName>
    </submittedName>
</protein>
<evidence type="ECO:0000256" key="1">
    <source>
        <dbReference type="SAM" id="MobiDB-lite"/>
    </source>
</evidence>
<evidence type="ECO:0000313" key="2">
    <source>
        <dbReference type="EMBL" id="GFC89181.1"/>
    </source>
</evidence>
<name>A0A699RYI7_TANCI</name>
<sequence length="166" mass="18691">SSGKSKVPTVQGASTASAQVPTISTDIDDDDIKEMDIKWNFALLSMRADRFWKKTGKKITIQGSDVAGFDKSKMECFNFHKIGYFSRECKSPKSQDRRKRESYKKDFKVEELAPKEMVAIDGIGWGWSYMAEEDKASKNHALVADEKEVPTEYALMAKSSSSLDNE</sequence>
<organism evidence="2">
    <name type="scientific">Tanacetum cinerariifolium</name>
    <name type="common">Dalmatian daisy</name>
    <name type="synonym">Chrysanthemum cinerariifolium</name>
    <dbReference type="NCBI Taxonomy" id="118510"/>
    <lineage>
        <taxon>Eukaryota</taxon>
        <taxon>Viridiplantae</taxon>
        <taxon>Streptophyta</taxon>
        <taxon>Embryophyta</taxon>
        <taxon>Tracheophyta</taxon>
        <taxon>Spermatophyta</taxon>
        <taxon>Magnoliopsida</taxon>
        <taxon>eudicotyledons</taxon>
        <taxon>Gunneridae</taxon>
        <taxon>Pentapetalae</taxon>
        <taxon>asterids</taxon>
        <taxon>campanulids</taxon>
        <taxon>Asterales</taxon>
        <taxon>Asteraceae</taxon>
        <taxon>Asteroideae</taxon>
        <taxon>Anthemideae</taxon>
        <taxon>Anthemidinae</taxon>
        <taxon>Tanacetum</taxon>
    </lineage>
</organism>
<reference evidence="2" key="1">
    <citation type="journal article" date="2019" name="Sci. Rep.">
        <title>Draft genome of Tanacetum cinerariifolium, the natural source of mosquito coil.</title>
        <authorList>
            <person name="Yamashiro T."/>
            <person name="Shiraishi A."/>
            <person name="Satake H."/>
            <person name="Nakayama K."/>
        </authorList>
    </citation>
    <scope>NUCLEOTIDE SEQUENCE</scope>
</reference>
<dbReference type="AlphaFoldDB" id="A0A699RYI7"/>
<proteinExistence type="predicted"/>
<feature type="region of interest" description="Disordered" evidence="1">
    <location>
        <begin position="1"/>
        <end position="23"/>
    </location>
</feature>
<feature type="non-terminal residue" evidence="2">
    <location>
        <position position="1"/>
    </location>
</feature>
<gene>
    <name evidence="2" type="ORF">Tci_861151</name>
</gene>
<feature type="compositionally biased region" description="Polar residues" evidence="1">
    <location>
        <begin position="11"/>
        <end position="23"/>
    </location>
</feature>
<accession>A0A699RYI7</accession>
<comment type="caution">
    <text evidence="2">The sequence shown here is derived from an EMBL/GenBank/DDBJ whole genome shotgun (WGS) entry which is preliminary data.</text>
</comment>
<dbReference type="EMBL" id="BKCJ011119500">
    <property type="protein sequence ID" value="GFC89181.1"/>
    <property type="molecule type" value="Genomic_DNA"/>
</dbReference>